<feature type="compositionally biased region" description="Basic and acidic residues" evidence="3">
    <location>
        <begin position="107"/>
        <end position="116"/>
    </location>
</feature>
<evidence type="ECO:0000259" key="4">
    <source>
        <dbReference type="PROSITE" id="PS50009"/>
    </source>
</evidence>
<protein>
    <submittedName>
        <fullName evidence="5">RasGEF domain-containing protein</fullName>
    </submittedName>
</protein>
<feature type="domain" description="Ras-GEF" evidence="4">
    <location>
        <begin position="802"/>
        <end position="1042"/>
    </location>
</feature>
<dbReference type="PANTHER" id="PTHR23113">
    <property type="entry name" value="GUANINE NUCLEOTIDE EXCHANGE FACTOR"/>
    <property type="match status" value="1"/>
</dbReference>
<dbReference type="InterPro" id="IPR023578">
    <property type="entry name" value="Ras_GEF_dom_sf"/>
</dbReference>
<dbReference type="EMBL" id="BPQB01000022">
    <property type="protein sequence ID" value="GJE91574.1"/>
    <property type="molecule type" value="Genomic_DNA"/>
</dbReference>
<evidence type="ECO:0000256" key="3">
    <source>
        <dbReference type="SAM" id="MobiDB-lite"/>
    </source>
</evidence>
<feature type="region of interest" description="Disordered" evidence="3">
    <location>
        <begin position="296"/>
        <end position="332"/>
    </location>
</feature>
<name>A0A9P3GBZ6_9APHY</name>
<dbReference type="OrthoDB" id="546434at2759"/>
<dbReference type="GO" id="GO:0005085">
    <property type="term" value="F:guanyl-nucleotide exchange factor activity"/>
    <property type="evidence" value="ECO:0007669"/>
    <property type="project" value="UniProtKB-KW"/>
</dbReference>
<dbReference type="PANTHER" id="PTHR23113:SF368">
    <property type="entry name" value="CELL DIVISION CONTROL PROTEIN 25"/>
    <property type="match status" value="1"/>
</dbReference>
<dbReference type="Pfam" id="PF00617">
    <property type="entry name" value="RasGEF"/>
    <property type="match status" value="1"/>
</dbReference>
<dbReference type="SUPFAM" id="SSF48366">
    <property type="entry name" value="Ras GEF"/>
    <property type="match status" value="1"/>
</dbReference>
<evidence type="ECO:0000256" key="2">
    <source>
        <dbReference type="PROSITE-ProRule" id="PRU00168"/>
    </source>
</evidence>
<feature type="compositionally biased region" description="Polar residues" evidence="3">
    <location>
        <begin position="173"/>
        <end position="184"/>
    </location>
</feature>
<feature type="compositionally biased region" description="Basic and acidic residues" evidence="3">
    <location>
        <begin position="19"/>
        <end position="28"/>
    </location>
</feature>
<dbReference type="InterPro" id="IPR008937">
    <property type="entry name" value="Ras-like_GEF"/>
</dbReference>
<comment type="caution">
    <text evidence="5">The sequence shown here is derived from an EMBL/GenBank/DDBJ whole genome shotgun (WGS) entry which is preliminary data.</text>
</comment>
<keyword evidence="1 2" id="KW-0344">Guanine-nucleotide releasing factor</keyword>
<accession>A0A9P3GBZ6</accession>
<evidence type="ECO:0000313" key="5">
    <source>
        <dbReference type="EMBL" id="GJE91574.1"/>
    </source>
</evidence>
<feature type="region of interest" description="Disordered" evidence="3">
    <location>
        <begin position="1"/>
        <end position="184"/>
    </location>
</feature>
<dbReference type="Gene3D" id="1.10.840.10">
    <property type="entry name" value="Ras guanine-nucleotide exchange factors catalytic domain"/>
    <property type="match status" value="1"/>
</dbReference>
<dbReference type="Proteomes" id="UP000703269">
    <property type="component" value="Unassembled WGS sequence"/>
</dbReference>
<proteinExistence type="predicted"/>
<dbReference type="GO" id="GO:0005886">
    <property type="term" value="C:plasma membrane"/>
    <property type="evidence" value="ECO:0007669"/>
    <property type="project" value="TreeGrafter"/>
</dbReference>
<keyword evidence="6" id="KW-1185">Reference proteome</keyword>
<reference evidence="5 6" key="1">
    <citation type="submission" date="2021-08" db="EMBL/GenBank/DDBJ databases">
        <title>Draft Genome Sequence of Phanerochaete sordida strain YK-624.</title>
        <authorList>
            <person name="Mori T."/>
            <person name="Dohra H."/>
            <person name="Suzuki T."/>
            <person name="Kawagishi H."/>
            <person name="Hirai H."/>
        </authorList>
    </citation>
    <scope>NUCLEOTIDE SEQUENCE [LARGE SCALE GENOMIC DNA]</scope>
    <source>
        <strain evidence="5 6">YK-624</strain>
    </source>
</reference>
<dbReference type="AlphaFoldDB" id="A0A9P3GBZ6"/>
<evidence type="ECO:0000256" key="1">
    <source>
        <dbReference type="ARBA" id="ARBA00022658"/>
    </source>
</evidence>
<dbReference type="PROSITE" id="PS50009">
    <property type="entry name" value="RASGEF_CAT"/>
    <property type="match status" value="1"/>
</dbReference>
<gene>
    <name evidence="5" type="ORF">PsYK624_077240</name>
</gene>
<dbReference type="SMART" id="SM00147">
    <property type="entry name" value="RasGEF"/>
    <property type="match status" value="1"/>
</dbReference>
<dbReference type="InterPro" id="IPR001895">
    <property type="entry name" value="RASGEF_cat_dom"/>
</dbReference>
<dbReference type="GO" id="GO:0007265">
    <property type="term" value="P:Ras protein signal transduction"/>
    <property type="evidence" value="ECO:0007669"/>
    <property type="project" value="TreeGrafter"/>
</dbReference>
<dbReference type="InterPro" id="IPR036964">
    <property type="entry name" value="RASGEF_cat_dom_sf"/>
</dbReference>
<organism evidence="5 6">
    <name type="scientific">Phanerochaete sordida</name>
    <dbReference type="NCBI Taxonomy" id="48140"/>
    <lineage>
        <taxon>Eukaryota</taxon>
        <taxon>Fungi</taxon>
        <taxon>Dikarya</taxon>
        <taxon>Basidiomycota</taxon>
        <taxon>Agaricomycotina</taxon>
        <taxon>Agaricomycetes</taxon>
        <taxon>Polyporales</taxon>
        <taxon>Phanerochaetaceae</taxon>
        <taxon>Phanerochaete</taxon>
    </lineage>
</organism>
<sequence>MSSNAAPKAVFKARHTRHMSADHYDSRQPHGKGNSWYLTTAAASAEPEQDTEYHGLSEFGEYLPSKTRKASFDSGYAESLDTSREYIRQLARGQASVPAPRHSSRAPGERPLEQHPTDTLSSSPPSGRSASRERPRPALVRANRPPPLKSFTELAVPVVQAHPSNVRVRPGRSRSNSETTGVRRTSRTMQYAIAGMSRDGTYASRKATSPLARSTFTEADVAYPPSFASSISAAESRGSSISTADSLASFFKPLPLAPEPPLTPPTPSYPSETPPKITWFHLHQPTRPSNIVYTQAPERSTSRSSLHRRALSNSHKSHAPEKELPPPPPDPLAHAKAIYRRSSLEYRFDIREILDALEEAHAVFDAQDVSRVKTVKGRFIEGVDTGLMLLNTIPDAVRTSASVRQAEDAVKTYKNLFSDFCSGLSPKLPAAQREERFCLAPRLLALLWTSLGELVTTCAVAIDAHEANPEAYAQLEEIEAAADGNEVKAVQSALATELRQRRNTGLKGLLTSVVQRVLPKTAVNIPAAVDGTQARVSWILQDEASSRGRARGSKGPDDMAIGTINLDPKSTKLVFDTITQHYLSRASDVPSLADNPEVRIDRNGRPVVMTLRALVDHIVDGFACTAEDPDVLATTDAFFLFLPCITNGSRVLNLLSARFFERPHAKIASDPHATMRWHARHALTRIQIIRLLTFWLENHFIMGADHALLPAIRDIRDAADADPRLPAETTAVLGVRLAECARGCPGRTYPRYPPALERTLKDGSKNAPVFADSDFSTTAERALASLEPDIVDVLFFGKAEGGVEELARAFTMIESDIFHSAVPYELYFHRDNRRSERFTIFDAASSWSNALCLWTVQSIVDKSTKQERANAYNVLAKVMNRCLEIRNYSSAYSILGGLLAAPITRLTSTMRLVNVTCKNMVKKADAYFHESGFSYSTYRADIASRVAPAVPLFNVIQGDVTKLYVRRRMTRDELDTLPDIGNAGRWVFLEHLKQLRKIVQDVEKCFVLYGVPTKPAVTSWLEASVRKLCGVSYDEYMSKLASQEVADEKLWLDRKV</sequence>
<evidence type="ECO:0000313" key="6">
    <source>
        <dbReference type="Proteomes" id="UP000703269"/>
    </source>
</evidence>